<dbReference type="PANTHER" id="PTHR43775">
    <property type="entry name" value="FATTY ACID SYNTHASE"/>
    <property type="match status" value="1"/>
</dbReference>
<feature type="compositionally biased region" description="Pro residues" evidence="3">
    <location>
        <begin position="711"/>
        <end position="731"/>
    </location>
</feature>
<evidence type="ECO:0000313" key="6">
    <source>
        <dbReference type="EMBL" id="CAE8593673.1"/>
    </source>
</evidence>
<keyword evidence="4" id="KW-0472">Membrane</keyword>
<dbReference type="EMBL" id="CAJNNV010006479">
    <property type="protein sequence ID" value="CAE8593673.1"/>
    <property type="molecule type" value="Genomic_DNA"/>
</dbReference>
<feature type="domain" description="Ketoreductase" evidence="5">
    <location>
        <begin position="21"/>
        <end position="210"/>
    </location>
</feature>
<dbReference type="GO" id="GO:0006633">
    <property type="term" value="P:fatty acid biosynthetic process"/>
    <property type="evidence" value="ECO:0007669"/>
    <property type="project" value="TreeGrafter"/>
</dbReference>
<proteinExistence type="predicted"/>
<organism evidence="6 7">
    <name type="scientific">Polarella glacialis</name>
    <name type="common">Dinoflagellate</name>
    <dbReference type="NCBI Taxonomy" id="89957"/>
    <lineage>
        <taxon>Eukaryota</taxon>
        <taxon>Sar</taxon>
        <taxon>Alveolata</taxon>
        <taxon>Dinophyceae</taxon>
        <taxon>Suessiales</taxon>
        <taxon>Suessiaceae</taxon>
        <taxon>Polarella</taxon>
    </lineage>
</organism>
<feature type="region of interest" description="Disordered" evidence="3">
    <location>
        <begin position="686"/>
        <end position="731"/>
    </location>
</feature>
<dbReference type="InterPro" id="IPR057326">
    <property type="entry name" value="KR_dom"/>
</dbReference>
<keyword evidence="7" id="KW-1185">Reference proteome</keyword>
<keyword evidence="1" id="KW-0596">Phosphopantetheine</keyword>
<dbReference type="Pfam" id="PF08659">
    <property type="entry name" value="KR"/>
    <property type="match status" value="1"/>
</dbReference>
<keyword evidence="4" id="KW-0812">Transmembrane</keyword>
<dbReference type="Gene3D" id="3.40.50.12780">
    <property type="entry name" value="N-terminal domain of ligase-like"/>
    <property type="match status" value="1"/>
</dbReference>
<evidence type="ECO:0000256" key="4">
    <source>
        <dbReference type="SAM" id="Phobius"/>
    </source>
</evidence>
<dbReference type="OrthoDB" id="329835at2759"/>
<dbReference type="GO" id="GO:0005886">
    <property type="term" value="C:plasma membrane"/>
    <property type="evidence" value="ECO:0007669"/>
    <property type="project" value="TreeGrafter"/>
</dbReference>
<evidence type="ECO:0000259" key="5">
    <source>
        <dbReference type="SMART" id="SM00822"/>
    </source>
</evidence>
<feature type="non-terminal residue" evidence="6">
    <location>
        <position position="1403"/>
    </location>
</feature>
<evidence type="ECO:0000256" key="2">
    <source>
        <dbReference type="ARBA" id="ARBA00022553"/>
    </source>
</evidence>
<dbReference type="SUPFAM" id="SSF51735">
    <property type="entry name" value="NAD(P)-binding Rossmann-fold domains"/>
    <property type="match status" value="1"/>
</dbReference>
<evidence type="ECO:0000256" key="3">
    <source>
        <dbReference type="SAM" id="MobiDB-lite"/>
    </source>
</evidence>
<protein>
    <recommendedName>
        <fullName evidence="5">Ketoreductase domain-containing protein</fullName>
    </recommendedName>
</protein>
<feature type="transmembrane region" description="Helical" evidence="4">
    <location>
        <begin position="22"/>
        <end position="41"/>
    </location>
</feature>
<comment type="caution">
    <text evidence="6">The sequence shown here is derived from an EMBL/GenBank/DDBJ whole genome shotgun (WGS) entry which is preliminary data.</text>
</comment>
<keyword evidence="4" id="KW-1133">Transmembrane helix</keyword>
<keyword evidence="2" id="KW-0597">Phosphoprotein</keyword>
<dbReference type="PANTHER" id="PTHR43775:SF37">
    <property type="entry name" value="SI:DKEY-61P9.11"/>
    <property type="match status" value="1"/>
</dbReference>
<dbReference type="SUPFAM" id="SSF56801">
    <property type="entry name" value="Acetyl-CoA synthetase-like"/>
    <property type="match status" value="1"/>
</dbReference>
<dbReference type="InterPro" id="IPR013968">
    <property type="entry name" value="PKS_KR"/>
</dbReference>
<dbReference type="InterPro" id="IPR000873">
    <property type="entry name" value="AMP-dep_synth/lig_dom"/>
</dbReference>
<dbReference type="SMART" id="SM00822">
    <property type="entry name" value="PKS_KR"/>
    <property type="match status" value="1"/>
</dbReference>
<name>A0A813E7U1_POLGL</name>
<sequence>MRQVPSKPYEKQAEWQLPEDGVIAISGGNGALGLVMGLWILRKAKKQGGKKFSIQFLSRSMKISDGNMSNWKEIQDLAASLGIHVEQSKCDVSKQESVDAFLESVTPNLAGFIHSAGILQDAVLGNQTWEKFDAVFEAKSRAALFLHDGMERFPTPKLKFFWLFSSNSVYGNMGQLNYSASNSFLDGLARHRRALGKACMAPQWGAWGDVGMAANLDEASRKRMIMSPYPYFTNAEGLFGLECGLRTGLPGFAVMKCNPQVMFGMIQPHEHPTQCYVRNFCSEMTPPPPGDPQKNPYTTLSYELRKGFQLTQGLVYRHNYPKLVETEASSPGGGGGASEQSFTLRREFHYLWLAGAKALAGSSTASSHPEGTPGGRKTCPESMKLICSALPGAICDQALQSVNLRQRALFPPLSAQTDWERPPQSLRLVICKRRRHGFLEKGGGRCSNDLKDAIQKAEEMGMDVLPARQQYAELAKLERQSPDRAQEMLRWALSTQDGVVLLNVIQEVSVINPQSTGLRPARRKLVEFQADATLRLQKLVKCRDAPKVAVVLERARQMGIPASELIWAELALKSLETRALTYLSIFSTFILETMASVFPLFALLSATLLSLACGSLGVENPLQEALAVDDACLVGGPACSVDLLQLAGKKSMQEAHVVGRQEVQQTASIGQQEVAAESEGKAATVEAKARAAGRSNATQEQWPVPSGPGTWPWPNPSPPPPPPQTSLPSPHPQCLHEAARCRVDQYAFMSAEGQPCCEGTVCSNILGGDEGAKSMVCVSSNTHCVENGAICGSQGKQFHSCCGHQCQQLFGGDQMHCVAPRTTPTTTTTRTPEPTCGTEAVRCRTADWQFWMEGKVCCDGLTCANILGGEEGDKLKVCVSNLHTCVSQRSICGYKGKEFHTCCGGGRCTGLHGGDQMICLSPPPPPPPPPPSPPPAQCAHEAERCRSDAGAWWVEGQPCCNNMACSNVLGGDQGDSLKVCVSSDKSCVQRRGICGYKGKQFHSCCSDTECRGSRRSGGDQMYCRQPRCVQEDGECEPLWPLKMLMVLRDSELKDLSTVLMKILYGARQSSRWQTSEIHKSSILIRYTGGTTRASRCAVVTHRMALWEVAAYPKMAKLGSSDVVLQQHSLYWAASAFGEVDIALAFGCALLFCEAWETSAVVSAIQRHRVTCAGLVPSVLAALHPKDLPSLRLVFTWGEALLAHVAREWAKHLRLVDLLISTECWLSFYADWTASFGSKDFHCSRPAFRAMDGVQVRLREPKSDHVEDRCQVVGELWVAGPMVCPGYTDAKLSEGAFEVDSNGVRWYCTRDCLERLPGGGLTFAGRADDLVKVGGKWLDVGELEAKLAQEPGVAEVCVAGSEAFVALASGELRPELLGHLRLSLPPEFELSLVPRLTRHAGTGK</sequence>
<dbReference type="GO" id="GO:0004312">
    <property type="term" value="F:fatty acid synthase activity"/>
    <property type="evidence" value="ECO:0007669"/>
    <property type="project" value="TreeGrafter"/>
</dbReference>
<evidence type="ECO:0000256" key="1">
    <source>
        <dbReference type="ARBA" id="ARBA00022450"/>
    </source>
</evidence>
<dbReference type="CDD" id="cd05274">
    <property type="entry name" value="KR_FAS_SDR_x"/>
    <property type="match status" value="1"/>
</dbReference>
<reference evidence="6" key="1">
    <citation type="submission" date="2021-02" db="EMBL/GenBank/DDBJ databases">
        <authorList>
            <person name="Dougan E. K."/>
            <person name="Rhodes N."/>
            <person name="Thang M."/>
            <person name="Chan C."/>
        </authorList>
    </citation>
    <scope>NUCLEOTIDE SEQUENCE</scope>
</reference>
<gene>
    <name evidence="6" type="ORF">PGLA1383_LOCUS12262</name>
</gene>
<dbReference type="CDD" id="cd04433">
    <property type="entry name" value="AFD_class_I"/>
    <property type="match status" value="1"/>
</dbReference>
<dbReference type="Gene3D" id="3.40.50.720">
    <property type="entry name" value="NAD(P)-binding Rossmann-like Domain"/>
    <property type="match status" value="1"/>
</dbReference>
<evidence type="ECO:0000313" key="7">
    <source>
        <dbReference type="Proteomes" id="UP000654075"/>
    </source>
</evidence>
<dbReference type="GO" id="GO:0005737">
    <property type="term" value="C:cytoplasm"/>
    <property type="evidence" value="ECO:0007669"/>
    <property type="project" value="TreeGrafter"/>
</dbReference>
<dbReference type="InterPro" id="IPR042099">
    <property type="entry name" value="ANL_N_sf"/>
</dbReference>
<dbReference type="Pfam" id="PF00501">
    <property type="entry name" value="AMP-binding"/>
    <property type="match status" value="1"/>
</dbReference>
<dbReference type="Proteomes" id="UP000654075">
    <property type="component" value="Unassembled WGS sequence"/>
</dbReference>
<dbReference type="InterPro" id="IPR050091">
    <property type="entry name" value="PKS_NRPS_Biosynth_Enz"/>
</dbReference>
<dbReference type="InterPro" id="IPR036291">
    <property type="entry name" value="NAD(P)-bd_dom_sf"/>
</dbReference>
<accession>A0A813E7U1</accession>